<comment type="caution">
    <text evidence="1">The sequence shown here is derived from an EMBL/GenBank/DDBJ whole genome shotgun (WGS) entry which is preliminary data.</text>
</comment>
<feature type="non-terminal residue" evidence="1">
    <location>
        <position position="1"/>
    </location>
</feature>
<proteinExistence type="predicted"/>
<dbReference type="EMBL" id="CAJVQB010033463">
    <property type="protein sequence ID" value="CAG8819821.1"/>
    <property type="molecule type" value="Genomic_DNA"/>
</dbReference>
<keyword evidence="2" id="KW-1185">Reference proteome</keyword>
<dbReference type="Proteomes" id="UP000789901">
    <property type="component" value="Unassembled WGS sequence"/>
</dbReference>
<evidence type="ECO:0000313" key="2">
    <source>
        <dbReference type="Proteomes" id="UP000789901"/>
    </source>
</evidence>
<accession>A0ABN7W722</accession>
<organism evidence="1 2">
    <name type="scientific">Gigaspora margarita</name>
    <dbReference type="NCBI Taxonomy" id="4874"/>
    <lineage>
        <taxon>Eukaryota</taxon>
        <taxon>Fungi</taxon>
        <taxon>Fungi incertae sedis</taxon>
        <taxon>Mucoromycota</taxon>
        <taxon>Glomeromycotina</taxon>
        <taxon>Glomeromycetes</taxon>
        <taxon>Diversisporales</taxon>
        <taxon>Gigasporaceae</taxon>
        <taxon>Gigaspora</taxon>
    </lineage>
</organism>
<name>A0ABN7W722_GIGMA</name>
<evidence type="ECO:0000313" key="1">
    <source>
        <dbReference type="EMBL" id="CAG8819821.1"/>
    </source>
</evidence>
<protein>
    <submittedName>
        <fullName evidence="1">3141_t:CDS:1</fullName>
    </submittedName>
</protein>
<sequence length="65" mass="7801">AEDNNRKLNQEVIKSYYNFGLNLTKHLEYYKKFHKKQVAKILVNDEVRNLFSKEVSDNALRKKTK</sequence>
<reference evidence="1 2" key="1">
    <citation type="submission" date="2021-06" db="EMBL/GenBank/DDBJ databases">
        <authorList>
            <person name="Kallberg Y."/>
            <person name="Tangrot J."/>
            <person name="Rosling A."/>
        </authorList>
    </citation>
    <scope>NUCLEOTIDE SEQUENCE [LARGE SCALE GENOMIC DNA]</scope>
    <source>
        <strain evidence="1 2">120-4 pot B 10/14</strain>
    </source>
</reference>
<gene>
    <name evidence="1" type="ORF">GMARGA_LOCUS27408</name>
</gene>